<dbReference type="KEGG" id="hsc:HVS_15670"/>
<evidence type="ECO:0000313" key="2">
    <source>
        <dbReference type="EMBL" id="AUG58974.1"/>
    </source>
</evidence>
<gene>
    <name evidence="2" type="ORF">HVS_15670</name>
</gene>
<protein>
    <submittedName>
        <fullName evidence="2">Uncharacterized protein</fullName>
    </submittedName>
</protein>
<keyword evidence="3" id="KW-1185">Reference proteome</keyword>
<sequence length="53" mass="5592">MKSLTDLFMGVVNIPSFSLIILSILGIAYAALSLKTSKNKVVIAGGVLSFVSY</sequence>
<evidence type="ECO:0000313" key="3">
    <source>
        <dbReference type="Proteomes" id="UP000233534"/>
    </source>
</evidence>
<dbReference type="EMBL" id="CP025197">
    <property type="protein sequence ID" value="AUG58974.1"/>
    <property type="molecule type" value="Genomic_DNA"/>
</dbReference>
<name>A0A2K9EFP7_9FIRM</name>
<accession>A0A2K9EFP7</accession>
<feature type="transmembrane region" description="Helical" evidence="1">
    <location>
        <begin position="12"/>
        <end position="32"/>
    </location>
</feature>
<keyword evidence="1" id="KW-0472">Membrane</keyword>
<reference evidence="2 3" key="1">
    <citation type="submission" date="2017-12" db="EMBL/GenBank/DDBJ databases">
        <title>Complete genome sequence of Herbivorax saccincola GGR1, a novel Cellulosome-producing hydrolytic bacterium in a thermophilic biogas plant, established by Illumina and Nanopore MinION sequencing.</title>
        <authorList>
            <person name="Pechtl A."/>
            <person name="Ruckert C."/>
            <person name="Koeck D.E."/>
            <person name="Maus I."/>
            <person name="Winkler A."/>
            <person name="Kalinowski J."/>
            <person name="Puhler A."/>
            <person name="Schwarz W.W."/>
            <person name="Zverlov V.V."/>
            <person name="Schluter A."/>
            <person name="Liebl W."/>
        </authorList>
    </citation>
    <scope>NUCLEOTIDE SEQUENCE [LARGE SCALE GENOMIC DNA]</scope>
    <source>
        <strain evidence="3">SR1</strain>
    </source>
</reference>
<keyword evidence="1" id="KW-0812">Transmembrane</keyword>
<keyword evidence="1" id="KW-1133">Transmembrane helix</keyword>
<evidence type="ECO:0000256" key="1">
    <source>
        <dbReference type="SAM" id="Phobius"/>
    </source>
</evidence>
<proteinExistence type="predicted"/>
<dbReference type="Proteomes" id="UP000233534">
    <property type="component" value="Chromosome"/>
</dbReference>
<dbReference type="AlphaFoldDB" id="A0A2K9EFP7"/>
<organism evidence="2 3">
    <name type="scientific">Acetivibrio saccincola</name>
    <dbReference type="NCBI Taxonomy" id="1677857"/>
    <lineage>
        <taxon>Bacteria</taxon>
        <taxon>Bacillati</taxon>
        <taxon>Bacillota</taxon>
        <taxon>Clostridia</taxon>
        <taxon>Eubacteriales</taxon>
        <taxon>Oscillospiraceae</taxon>
        <taxon>Acetivibrio</taxon>
    </lineage>
</organism>